<comment type="caution">
    <text evidence="2">The sequence shown here is derived from an EMBL/GenBank/DDBJ whole genome shotgun (WGS) entry which is preliminary data.</text>
</comment>
<gene>
    <name evidence="2" type="ORF">A2V81_03685</name>
</gene>
<name>A0A1F4XJX9_9BACT</name>
<reference evidence="2 3" key="1">
    <citation type="journal article" date="2016" name="Nat. Commun.">
        <title>Thousands of microbial genomes shed light on interconnected biogeochemical processes in an aquifer system.</title>
        <authorList>
            <person name="Anantharaman K."/>
            <person name="Brown C.T."/>
            <person name="Hug L.A."/>
            <person name="Sharon I."/>
            <person name="Castelle C.J."/>
            <person name="Probst A.J."/>
            <person name="Thomas B.C."/>
            <person name="Singh A."/>
            <person name="Wilkins M.J."/>
            <person name="Karaoz U."/>
            <person name="Brodie E.L."/>
            <person name="Williams K.H."/>
            <person name="Hubbard S.S."/>
            <person name="Banfield J.F."/>
        </authorList>
    </citation>
    <scope>NUCLEOTIDE SEQUENCE [LARGE SCALE GENOMIC DNA]</scope>
</reference>
<evidence type="ECO:0000256" key="1">
    <source>
        <dbReference type="SAM" id="Phobius"/>
    </source>
</evidence>
<dbReference type="Proteomes" id="UP000177614">
    <property type="component" value="Unassembled WGS sequence"/>
</dbReference>
<dbReference type="AlphaFoldDB" id="A0A1F4XJX9"/>
<dbReference type="InterPro" id="IPR043993">
    <property type="entry name" value="T4SS_pilin"/>
</dbReference>
<dbReference type="Pfam" id="PF18895">
    <property type="entry name" value="T4SS_pilin"/>
    <property type="match status" value="2"/>
</dbReference>
<dbReference type="EMBL" id="MEWR01000014">
    <property type="protein sequence ID" value="OGC81949.1"/>
    <property type="molecule type" value="Genomic_DNA"/>
</dbReference>
<accession>A0A1F4XJX9</accession>
<organism evidence="2 3">
    <name type="scientific">Candidatus Abawacabacteria bacterium RBG_16_42_10</name>
    <dbReference type="NCBI Taxonomy" id="1817814"/>
    <lineage>
        <taxon>Bacteria</taxon>
        <taxon>Candidatus Abawacaibacteriota</taxon>
    </lineage>
</organism>
<dbReference type="STRING" id="1817814.A2V81_03685"/>
<evidence type="ECO:0000313" key="3">
    <source>
        <dbReference type="Proteomes" id="UP000177614"/>
    </source>
</evidence>
<protein>
    <submittedName>
        <fullName evidence="2">Uncharacterized protein</fullName>
    </submittedName>
</protein>
<sequence>MKTLLEFFIPYVHAIPLPSDVSGVPQLTTSGDFFLVIIRILQGVAASVATMYIVVAGYFYITARGDEGAIKKAKDSVTYSVIGLIIIALAQSIGSIFDPAVGIDIGGANTIIISITNFLLALIGSVAVIYLVYGGYMYMTARGDPGQVSKATKAIWSSITGILIAIFAYTIVSVTLTGGQGTAPAPTAPGGAAPAATAPAAGGGINIGAGLGISF</sequence>
<evidence type="ECO:0000313" key="2">
    <source>
        <dbReference type="EMBL" id="OGC81949.1"/>
    </source>
</evidence>
<keyword evidence="1" id="KW-1133">Transmembrane helix</keyword>
<feature type="transmembrane region" description="Helical" evidence="1">
    <location>
        <begin position="77"/>
        <end position="97"/>
    </location>
</feature>
<keyword evidence="1" id="KW-0472">Membrane</keyword>
<feature type="transmembrane region" description="Helical" evidence="1">
    <location>
        <begin position="154"/>
        <end position="172"/>
    </location>
</feature>
<keyword evidence="1" id="KW-0812">Transmembrane</keyword>
<feature type="transmembrane region" description="Helical" evidence="1">
    <location>
        <begin position="33"/>
        <end position="61"/>
    </location>
</feature>
<feature type="transmembrane region" description="Helical" evidence="1">
    <location>
        <begin position="109"/>
        <end position="133"/>
    </location>
</feature>
<proteinExistence type="predicted"/>